<dbReference type="RefSeq" id="WP_014187419.1">
    <property type="nucleotide sequence ID" value="NC_016584.1"/>
</dbReference>
<feature type="chain" id="PRO_5003505016" evidence="2">
    <location>
        <begin position="28"/>
        <end position="561"/>
    </location>
</feature>
<dbReference type="PANTHER" id="PTHR30032">
    <property type="entry name" value="N-ACETYLMURAMOYL-L-ALANINE AMIDASE-RELATED"/>
    <property type="match status" value="1"/>
</dbReference>
<reference evidence="4" key="1">
    <citation type="submission" date="2011-11" db="EMBL/GenBank/DDBJ databases">
        <title>Complete sequence of Desulfosporosinus orientis DSM 765.</title>
        <authorList>
            <person name="Lucas S."/>
            <person name="Han J."/>
            <person name="Lapidus A."/>
            <person name="Cheng J.-F."/>
            <person name="Goodwin L."/>
            <person name="Pitluck S."/>
            <person name="Peters L."/>
            <person name="Ovchinnikova G."/>
            <person name="Teshima H."/>
            <person name="Detter J.C."/>
            <person name="Han C."/>
            <person name="Tapia R."/>
            <person name="Land M."/>
            <person name="Hauser L."/>
            <person name="Kyrpides N."/>
            <person name="Ivanova N."/>
            <person name="Pagani I."/>
            <person name="Pester M."/>
            <person name="Spring S."/>
            <person name="Ollivier B."/>
            <person name="Rattei T."/>
            <person name="Klenk H.-P."/>
            <person name="Wagner M."/>
            <person name="Loy A."/>
            <person name="Woyke T."/>
        </authorList>
    </citation>
    <scope>NUCLEOTIDE SEQUENCE [LARGE SCALE GENOMIC DNA]</scope>
    <source>
        <strain evidence="4">ATCC 19365 / DSM 765 / NCIMB 8382 / VKM B-1628</strain>
    </source>
</reference>
<evidence type="ECO:0000313" key="3">
    <source>
        <dbReference type="EMBL" id="AET70615.1"/>
    </source>
</evidence>
<dbReference type="eggNOG" id="COG2247">
    <property type="taxonomic scope" value="Bacteria"/>
</dbReference>
<keyword evidence="2" id="KW-0732">Signal</keyword>
<dbReference type="AlphaFoldDB" id="G7W9P9"/>
<dbReference type="Pfam" id="PF04122">
    <property type="entry name" value="CW_binding_2"/>
    <property type="match status" value="3"/>
</dbReference>
<dbReference type="PATRIC" id="fig|768706.3.peg.5326"/>
<protein>
    <submittedName>
        <fullName evidence="3">Cell wall-binding protein</fullName>
    </submittedName>
</protein>
<dbReference type="InterPro" id="IPR051922">
    <property type="entry name" value="Bact_Sporulation_Assoc"/>
</dbReference>
<feature type="coiled-coil region" evidence="1">
    <location>
        <begin position="521"/>
        <end position="548"/>
    </location>
</feature>
<dbReference type="EMBL" id="CP003108">
    <property type="protein sequence ID" value="AET70615.1"/>
    <property type="molecule type" value="Genomic_DNA"/>
</dbReference>
<evidence type="ECO:0000313" key="4">
    <source>
        <dbReference type="Proteomes" id="UP000006346"/>
    </source>
</evidence>
<sequence length="561" mass="57067">MKMTKKAFASLVIAGMTLSALPFNALAADTVSHRLAGVDAAQTAVAIAEQTGWTGTAILASSASYGMVDALTSGPLASFLKAPILLQGPGASLNKDTKDELTKLEVKTVYVTSGTAVISQSVLDELEAMDITVVPLGGADRFETSVNIAKKMVELGASIDKVAVAYGWLNQDALSIASIASAQTEPILLTEANSIPESVQKFLADNESVVSTDVIGGTAVISDDVAAEFPDAARYYGNTAYDTNLEVLKAFDNVLEYDNVFIANGQTAIDALAGAPLAAQSNAGIVLTNGASNEGTAYVGSKLSPDSVVTALGGTAVVPDSVLQDLVDAQAAAAAKASAIAKIDGVAKDGDASEITAEDLIAAGVTASDVIEANLEAYQTVIAAVEDSALNSTEKIQQMVSGVNAVLEAAAAKEAALAKIDGIAQDADASEITAQDLIAAGVNADDVIEANLDAYRDEISAAEDQALDSTEEIQAMVADVNAAQATAAQATAIAKIDGIALDGDASEIGTQDLILAGVNEADVMEANLEAYQAAISAAEDQALDSTEEIQAMVANVNAAQE</sequence>
<proteinExistence type="predicted"/>
<dbReference type="PANTHER" id="PTHR30032:SF8">
    <property type="entry name" value="GERMINATION-SPECIFIC N-ACETYLMURAMOYL-L-ALANINE AMIDASE"/>
    <property type="match status" value="1"/>
</dbReference>
<dbReference type="KEGG" id="dor:Desor_5231"/>
<evidence type="ECO:0000256" key="1">
    <source>
        <dbReference type="SAM" id="Coils"/>
    </source>
</evidence>
<keyword evidence="1" id="KW-0175">Coiled coil</keyword>
<reference evidence="3 4" key="2">
    <citation type="journal article" date="2012" name="J. Bacteriol.">
        <title>Complete genome sequences of Desulfosporosinus orientis DSM765T, Desulfosporosinus youngiae DSM17734T, Desulfosporosinus meridiei DSM13257T, and Desulfosporosinus acidiphilus DSM22704T.</title>
        <authorList>
            <person name="Pester M."/>
            <person name="Brambilla E."/>
            <person name="Alazard D."/>
            <person name="Rattei T."/>
            <person name="Weinmaier T."/>
            <person name="Han J."/>
            <person name="Lucas S."/>
            <person name="Lapidus A."/>
            <person name="Cheng J.F."/>
            <person name="Goodwin L."/>
            <person name="Pitluck S."/>
            <person name="Peters L."/>
            <person name="Ovchinnikova G."/>
            <person name="Teshima H."/>
            <person name="Detter J.C."/>
            <person name="Han C.S."/>
            <person name="Tapia R."/>
            <person name="Land M.L."/>
            <person name="Hauser L."/>
            <person name="Kyrpides N.C."/>
            <person name="Ivanova N.N."/>
            <person name="Pagani I."/>
            <person name="Huntmann M."/>
            <person name="Wei C.L."/>
            <person name="Davenport K.W."/>
            <person name="Daligault H."/>
            <person name="Chain P.S."/>
            <person name="Chen A."/>
            <person name="Mavromatis K."/>
            <person name="Markowitz V."/>
            <person name="Szeto E."/>
            <person name="Mikhailova N."/>
            <person name="Pati A."/>
            <person name="Wagner M."/>
            <person name="Woyke T."/>
            <person name="Ollivier B."/>
            <person name="Klenk H.P."/>
            <person name="Spring S."/>
            <person name="Loy A."/>
        </authorList>
    </citation>
    <scope>NUCLEOTIDE SEQUENCE [LARGE SCALE GENOMIC DNA]</scope>
    <source>
        <strain evidence="4">ATCC 19365 / DSM 765 / NCIMB 8382 / VKM B-1628</strain>
    </source>
</reference>
<dbReference type="HOGENOM" id="CLU_485499_0_0_9"/>
<keyword evidence="4" id="KW-1185">Reference proteome</keyword>
<dbReference type="Gene3D" id="3.40.50.12090">
    <property type="match status" value="1"/>
</dbReference>
<dbReference type="STRING" id="768706.Desor_5231"/>
<dbReference type="InterPro" id="IPR007253">
    <property type="entry name" value="Cell_wall-bd_2"/>
</dbReference>
<feature type="signal peptide" evidence="2">
    <location>
        <begin position="1"/>
        <end position="27"/>
    </location>
</feature>
<dbReference type="Proteomes" id="UP000006346">
    <property type="component" value="Chromosome"/>
</dbReference>
<dbReference type="OrthoDB" id="3268939at2"/>
<feature type="coiled-coil region" evidence="1">
    <location>
        <begin position="445"/>
        <end position="472"/>
    </location>
</feature>
<accession>G7W9P9</accession>
<evidence type="ECO:0000256" key="2">
    <source>
        <dbReference type="SAM" id="SignalP"/>
    </source>
</evidence>
<organism evidence="3 4">
    <name type="scientific">Desulfosporosinus orientis (strain ATCC 19365 / DSM 765 / NCIMB 8382 / VKM B-1628 / Singapore I)</name>
    <name type="common">Desulfotomaculum orientis</name>
    <dbReference type="NCBI Taxonomy" id="768706"/>
    <lineage>
        <taxon>Bacteria</taxon>
        <taxon>Bacillati</taxon>
        <taxon>Bacillota</taxon>
        <taxon>Clostridia</taxon>
        <taxon>Eubacteriales</taxon>
        <taxon>Desulfitobacteriaceae</taxon>
        <taxon>Desulfosporosinus</taxon>
    </lineage>
</organism>
<gene>
    <name evidence="3" type="ordered locus">Desor_5231</name>
</gene>
<name>G7W9P9_DESOD</name>